<feature type="transmembrane region" description="Helical" evidence="10">
    <location>
        <begin position="179"/>
        <end position="198"/>
    </location>
</feature>
<dbReference type="HOGENOM" id="CLU_032523_1_0_1"/>
<evidence type="ECO:0000259" key="11">
    <source>
        <dbReference type="Pfam" id="PF02163"/>
    </source>
</evidence>
<evidence type="ECO:0000313" key="12">
    <source>
        <dbReference type="EMBL" id="EEC09852.1"/>
    </source>
</evidence>
<dbReference type="AlphaFoldDB" id="B7PTD0"/>
<evidence type="ECO:0007829" key="15">
    <source>
        <dbReference type="PeptideAtlas" id="B7PTD0"/>
    </source>
</evidence>
<dbReference type="PANTHER" id="PTHR13325:SF3">
    <property type="entry name" value="MEMBRANE-BOUND TRANSCRIPTION FACTOR SITE-2 PROTEASE"/>
    <property type="match status" value="1"/>
</dbReference>
<dbReference type="EnsemblMetazoa" id="ISCW019725-RA">
    <property type="protein sequence ID" value="ISCW019725-PA"/>
    <property type="gene ID" value="ISCW019725"/>
</dbReference>
<comment type="function">
    <text evidence="9">Zinc metalloprotease that mediates intramembrane proteolysis of proteins such as ATF6, ATF6B, SREBF1/SREBP1 and SREBF2/SREBP2. Catalyzes the second step in the proteolytic activation of the sterol regulatory element-binding proteins (SREBPs) SREBF1/SREBP1 and SREBF2/SREBP2: cleaves SREBPs within the first transmembrane segment, thereby releasing the N-terminal segment with a portion of the transmembrane segment attached. Mature N-terminal SREBP fragments shuttle to the nucleus and activate gene transcription. Also mediates the second step in the proteolytic activation of the cyclic AMP-dependent transcription factor ATF-6 (ATF6 and ATF6B). Involved in intramembrane proteolysis during bone formation. In astrocytes and osteoblasts, upon DNA damage and ER stress, mediates the second step of the regulated intramembrane proteolytic activation of the transcription factor CREB3L1, leading to the inhibition of cell-cycle progression.</text>
</comment>
<dbReference type="GO" id="GO:0004222">
    <property type="term" value="F:metalloendopeptidase activity"/>
    <property type="evidence" value="ECO:0000318"/>
    <property type="project" value="GO_Central"/>
</dbReference>
<feature type="transmembrane region" description="Helical" evidence="10">
    <location>
        <begin position="6"/>
        <end position="24"/>
    </location>
</feature>
<dbReference type="EMBL" id="DS785058">
    <property type="protein sequence ID" value="EEC09852.1"/>
    <property type="molecule type" value="Genomic_DNA"/>
</dbReference>
<dbReference type="GO" id="GO:0031293">
    <property type="term" value="P:membrane protein intracellular domain proteolysis"/>
    <property type="evidence" value="ECO:0000318"/>
    <property type="project" value="GO_Central"/>
</dbReference>
<evidence type="ECO:0000313" key="13">
    <source>
        <dbReference type="EnsemblMetazoa" id="ISCW019725-PA"/>
    </source>
</evidence>
<name>B7PTD0_IXOSC</name>
<dbReference type="FunCoup" id="B7PTD0">
    <property type="interactions" value="1211"/>
</dbReference>
<dbReference type="VEuPathDB" id="VectorBase:ISCI019725"/>
<dbReference type="VEuPathDB" id="VectorBase:ISCW019725"/>
<sequence length="509" mass="57436">VKMITFIIVVLLFWTALNFTDYVFKSCMLYPYISMLERNGLSLRLFRVQFYFTRFNRVVHQLGRKKPRFLYWWFTLGAVVSILSIAPAVWVLATSAMSIGVDVAACYPATYDTSMSDTIQIEHAEKTSFCVNLEKGKNVMPGINLPISDIFYYISTLVVCSIFHEFGHALAAVRENVRIQGCGLFVLGIFPGAFVDLPKDQVTVLAPWKQLKIYCAGIWHNLVAVAVALLLLTGNRFLMTPFYKEHAGVTVISVAEESGAYGPNGLLPGDHIIAVDACVVRDPATWKSCLVQAVLIPQPGYCQRKVLVQSEGTCLELHPLFYFSSECCHGQSNNSLCFSYLDHDEKREVCLPARHTLETSHGYCNSSCQTDDYYCLKPVLDNTTKLVQVKRENWPAMLFLGPPAELWHTVSVIKWVPRQKYLSVLPVHVYEVFLHYIMSFSGALALLNAIPCIALDGQWILQGLIKLLTQAFPCLRPSRKWLYLFLVLSGTFLLAINVVLGFWKLLGRR</sequence>
<feature type="transmembrane region" description="Helical" evidence="10">
    <location>
        <begin position="150"/>
        <end position="167"/>
    </location>
</feature>
<evidence type="ECO:0000256" key="2">
    <source>
        <dbReference type="ARBA" id="ARBA00004127"/>
    </source>
</evidence>
<feature type="transmembrane region" description="Helical" evidence="10">
    <location>
        <begin position="481"/>
        <end position="503"/>
    </location>
</feature>
<dbReference type="InterPro" id="IPR008915">
    <property type="entry name" value="Peptidase_M50"/>
</dbReference>
<keyword evidence="14" id="KW-1185">Reference proteome</keyword>
<evidence type="ECO:0000256" key="1">
    <source>
        <dbReference type="ARBA" id="ARBA00001350"/>
    </source>
</evidence>
<keyword evidence="12" id="KW-0645">Protease</keyword>
<dbReference type="Proteomes" id="UP000001555">
    <property type="component" value="Unassembled WGS sequence"/>
</dbReference>
<keyword evidence="12" id="KW-0378">Hydrolase</keyword>
<dbReference type="EMBL" id="ABJB010710677">
    <property type="status" value="NOT_ANNOTATED_CDS"/>
    <property type="molecule type" value="Genomic_DNA"/>
</dbReference>
<dbReference type="GO" id="GO:0005737">
    <property type="term" value="C:cytoplasm"/>
    <property type="evidence" value="ECO:0000318"/>
    <property type="project" value="GO_Central"/>
</dbReference>
<accession>B7PTD0</accession>
<evidence type="ECO:0000256" key="6">
    <source>
        <dbReference type="ARBA" id="ARBA00022989"/>
    </source>
</evidence>
<dbReference type="PaxDb" id="6945-B7PTD0"/>
<dbReference type="EMBL" id="ABJB010593448">
    <property type="status" value="NOT_ANNOTATED_CDS"/>
    <property type="molecule type" value="Genomic_DNA"/>
</dbReference>
<evidence type="ECO:0000256" key="9">
    <source>
        <dbReference type="ARBA" id="ARBA00045828"/>
    </source>
</evidence>
<evidence type="ECO:0000256" key="7">
    <source>
        <dbReference type="ARBA" id="ARBA00023136"/>
    </source>
</evidence>
<feature type="non-terminal residue" evidence="12">
    <location>
        <position position="1"/>
    </location>
</feature>
<dbReference type="GO" id="GO:0016020">
    <property type="term" value="C:membrane"/>
    <property type="evidence" value="ECO:0007669"/>
    <property type="project" value="InterPro"/>
</dbReference>
<evidence type="ECO:0000256" key="4">
    <source>
        <dbReference type="ARBA" id="ARBA00014400"/>
    </source>
</evidence>
<evidence type="ECO:0000256" key="3">
    <source>
        <dbReference type="ARBA" id="ARBA00012347"/>
    </source>
</evidence>
<evidence type="ECO:0000256" key="10">
    <source>
        <dbReference type="SAM" id="Phobius"/>
    </source>
</evidence>
<comment type="subcellular location">
    <subcellularLocation>
        <location evidence="2">Endomembrane system</location>
        <topology evidence="2">Multi-pass membrane protein</topology>
    </subcellularLocation>
</comment>
<dbReference type="EMBL" id="ABJB010355788">
    <property type="status" value="NOT_ANNOTATED_CDS"/>
    <property type="molecule type" value="Genomic_DNA"/>
</dbReference>
<dbReference type="STRING" id="6945.B7PTD0"/>
<dbReference type="CDD" id="cd06775">
    <property type="entry name" value="cpPDZ_MBTPS2-like"/>
    <property type="match status" value="1"/>
</dbReference>
<proteinExistence type="evidence at protein level"/>
<keyword evidence="5 10" id="KW-0812">Transmembrane</keyword>
<protein>
    <recommendedName>
        <fullName evidence="4">Membrane-bound transcription factor site-2 protease</fullName>
        <ecNumber evidence="3">3.4.24.85</ecNumber>
    </recommendedName>
    <alternativeName>
        <fullName evidence="8">Endopeptidase S2P</fullName>
    </alternativeName>
</protein>
<keyword evidence="15" id="KW-1267">Proteomics identification</keyword>
<evidence type="ECO:0000313" key="14">
    <source>
        <dbReference type="Proteomes" id="UP000001555"/>
    </source>
</evidence>
<feature type="transmembrane region" description="Helical" evidence="10">
    <location>
        <begin position="433"/>
        <end position="461"/>
    </location>
</feature>
<dbReference type="PANTHER" id="PTHR13325">
    <property type="entry name" value="PROTEASE M50 MEMBRANE-BOUND TRANSCRIPTION FACTOR SITE 2 PROTEASE"/>
    <property type="match status" value="1"/>
</dbReference>
<keyword evidence="6 10" id="KW-1133">Transmembrane helix</keyword>
<evidence type="ECO:0000256" key="8">
    <source>
        <dbReference type="ARBA" id="ARBA00032658"/>
    </source>
</evidence>
<dbReference type="GO" id="GO:1905897">
    <property type="term" value="P:regulation of response to endoplasmic reticulum stress"/>
    <property type="evidence" value="ECO:0000318"/>
    <property type="project" value="GO_Central"/>
</dbReference>
<gene>
    <name evidence="12" type="ORF">IscW_ISCW019725</name>
</gene>
<dbReference type="PRINTS" id="PR01000">
    <property type="entry name" value="SREBPS2PTASE"/>
</dbReference>
<feature type="domain" description="Peptidase M50" evidence="11">
    <location>
        <begin position="153"/>
        <end position="473"/>
    </location>
</feature>
<dbReference type="GO" id="GO:0012505">
    <property type="term" value="C:endomembrane system"/>
    <property type="evidence" value="ECO:0007669"/>
    <property type="project" value="UniProtKB-SubCell"/>
</dbReference>
<feature type="transmembrane region" description="Helical" evidence="10">
    <location>
        <begin position="70"/>
        <end position="93"/>
    </location>
</feature>
<dbReference type="OrthoDB" id="69989at2759"/>
<feature type="transmembrane region" description="Helical" evidence="10">
    <location>
        <begin position="218"/>
        <end position="238"/>
    </location>
</feature>
<dbReference type="Pfam" id="PF02163">
    <property type="entry name" value="Peptidase_M50"/>
    <property type="match status" value="1"/>
</dbReference>
<keyword evidence="7 10" id="KW-0472">Membrane</keyword>
<comment type="catalytic activity">
    <reaction evidence="1">
        <text>Cleaves several transcription factors that are type-2 transmembrane proteins within membrane-spanning domains. Known substrates include sterol regulatory element-binding protein (SREBP) -1, SREBP-2 and forms of the transcriptional activator ATF6. SREBP-2 is cleaved at the site 477-DRSRILL-|-CVLTFLCLSFNPLTSLLQWGGA-505. The residues Asn-Pro, 11 residues distal to the site of cleavage in the membrane-spanning domain, are important for cleavage by S2P endopeptidase. Replacement of either of these residues does not prevent cleavage, but there is no cleavage if both of these residues are replaced.</text>
        <dbReference type="EC" id="3.4.24.85"/>
    </reaction>
</comment>
<evidence type="ECO:0000256" key="5">
    <source>
        <dbReference type="ARBA" id="ARBA00022692"/>
    </source>
</evidence>
<organism>
    <name type="scientific">Ixodes scapularis</name>
    <name type="common">Black-legged tick</name>
    <name type="synonym">Deer tick</name>
    <dbReference type="NCBI Taxonomy" id="6945"/>
    <lineage>
        <taxon>Eukaryota</taxon>
        <taxon>Metazoa</taxon>
        <taxon>Ecdysozoa</taxon>
        <taxon>Arthropoda</taxon>
        <taxon>Chelicerata</taxon>
        <taxon>Arachnida</taxon>
        <taxon>Acari</taxon>
        <taxon>Parasitiformes</taxon>
        <taxon>Ixodida</taxon>
        <taxon>Ixodoidea</taxon>
        <taxon>Ixodidae</taxon>
        <taxon>Ixodinae</taxon>
        <taxon>Ixodes</taxon>
    </lineage>
</organism>
<reference evidence="12 14" key="1">
    <citation type="submission" date="2008-03" db="EMBL/GenBank/DDBJ databases">
        <title>Annotation of Ixodes scapularis.</title>
        <authorList>
            <consortium name="Ixodes scapularis Genome Project Consortium"/>
            <person name="Caler E."/>
            <person name="Hannick L.I."/>
            <person name="Bidwell S."/>
            <person name="Joardar V."/>
            <person name="Thiagarajan M."/>
            <person name="Amedeo P."/>
            <person name="Galinsky K.J."/>
            <person name="Schobel S."/>
            <person name="Inman J."/>
            <person name="Hostetler J."/>
            <person name="Miller J."/>
            <person name="Hammond M."/>
            <person name="Megy K."/>
            <person name="Lawson D."/>
            <person name="Kodira C."/>
            <person name="Sutton G."/>
            <person name="Meyer J."/>
            <person name="Hill C.A."/>
            <person name="Birren B."/>
            <person name="Nene V."/>
            <person name="Collins F."/>
            <person name="Alarcon-Chaidez F."/>
            <person name="Wikel S."/>
            <person name="Strausberg R."/>
        </authorList>
    </citation>
    <scope>NUCLEOTIDE SEQUENCE [LARGE SCALE GENOMIC DNA]</scope>
    <source>
        <strain evidence="14">Wikel</strain>
        <strain evidence="12">Wikel colony</strain>
    </source>
</reference>
<dbReference type="InterPro" id="IPR001193">
    <property type="entry name" value="MBTPS2"/>
</dbReference>
<dbReference type="EC" id="3.4.24.85" evidence="3"/>
<reference evidence="13" key="2">
    <citation type="submission" date="2020-05" db="UniProtKB">
        <authorList>
            <consortium name="EnsemblMetazoa"/>
        </authorList>
    </citation>
    <scope>IDENTIFICATION</scope>
    <source>
        <strain evidence="13">wikel</strain>
    </source>
</reference>
<dbReference type="VEuPathDB" id="VectorBase:ISCP_014326"/>